<accession>A0A8B8ILV8</accession>
<sequence length="485" mass="55052">MDIDKENIRMKVKSKIPLPTEPLPPIPQNVLKRQQETENERHPLKTINQQSNNIVNNAGPSHKNEKVEKIKTKIKCPVKINARHVTVRQNTEDLDWDYKVFKDESIQECSVIVISDDECALDESKHKELRYFNDNGQKNCLGETKKAATPALKSPTLEPNKVRNIKRSLKRPHSRELQGLSPKVKYEKGDERHRRRLFHERLQDSLQSPDSLKKSYMKCLNRDYTADLFTYLLNVENRTVLPRIPNVTRACVINWLIKVNGSDGNPAVIQSAIWYLDSILAVGHVQLEKLQLVAAACYWIAQKIHGQAATAKRLVRFASHAFTTGNLLAAEKAVLYKLKFPSQPVVPQEFITYLSWWCDNFHPGEIEVAATFVCISGLMIDKVLCNECPSVIGAAAVRNAVLLLRKKEAMVKLQTNPVFKAAVKKTSNISYVCSVQRRGVRLISTPLYEYKAPLEYYGKPPHYVAQKIISSANELAIIDTRVVPA</sequence>
<evidence type="ECO:0000313" key="3">
    <source>
        <dbReference type="RefSeq" id="XP_026497422.1"/>
    </source>
</evidence>
<dbReference type="GeneID" id="113401645"/>
<dbReference type="PANTHER" id="PTHR10177">
    <property type="entry name" value="CYCLINS"/>
    <property type="match status" value="1"/>
</dbReference>
<dbReference type="InterPro" id="IPR006671">
    <property type="entry name" value="Cyclin_N"/>
</dbReference>
<reference evidence="3" key="1">
    <citation type="submission" date="2025-08" db="UniProtKB">
        <authorList>
            <consortium name="RefSeq"/>
        </authorList>
    </citation>
    <scope>IDENTIFICATION</scope>
    <source>
        <tissue evidence="3">Whole body</tissue>
    </source>
</reference>
<gene>
    <name evidence="3" type="primary">LOC113401645</name>
</gene>
<keyword evidence="2" id="KW-1185">Reference proteome</keyword>
<evidence type="ECO:0000313" key="2">
    <source>
        <dbReference type="Proteomes" id="UP001652626"/>
    </source>
</evidence>
<evidence type="ECO:0000259" key="1">
    <source>
        <dbReference type="Pfam" id="PF00134"/>
    </source>
</evidence>
<protein>
    <submittedName>
        <fullName evidence="3">Uncharacterized protein LOC113401645</fullName>
    </submittedName>
</protein>
<dbReference type="AlphaFoldDB" id="A0A8B8ILV8"/>
<dbReference type="Proteomes" id="UP001652626">
    <property type="component" value="Chromosome 20"/>
</dbReference>
<dbReference type="Pfam" id="PF00134">
    <property type="entry name" value="Cyclin_N"/>
    <property type="match status" value="1"/>
</dbReference>
<name>A0A8B8ILV8_VANTA</name>
<dbReference type="RefSeq" id="XP_026497422.1">
    <property type="nucleotide sequence ID" value="XM_026641637.2"/>
</dbReference>
<proteinExistence type="predicted"/>
<dbReference type="InterPro" id="IPR039361">
    <property type="entry name" value="Cyclin"/>
</dbReference>
<dbReference type="OMA" id="RACVINW"/>
<organism evidence="2 3">
    <name type="scientific">Vanessa tameamea</name>
    <name type="common">Kamehameha butterfly</name>
    <dbReference type="NCBI Taxonomy" id="334116"/>
    <lineage>
        <taxon>Eukaryota</taxon>
        <taxon>Metazoa</taxon>
        <taxon>Ecdysozoa</taxon>
        <taxon>Arthropoda</taxon>
        <taxon>Hexapoda</taxon>
        <taxon>Insecta</taxon>
        <taxon>Pterygota</taxon>
        <taxon>Neoptera</taxon>
        <taxon>Endopterygota</taxon>
        <taxon>Lepidoptera</taxon>
        <taxon>Glossata</taxon>
        <taxon>Ditrysia</taxon>
        <taxon>Papilionoidea</taxon>
        <taxon>Nymphalidae</taxon>
        <taxon>Nymphalinae</taxon>
        <taxon>Vanessa</taxon>
    </lineage>
</organism>
<feature type="domain" description="Cyclin N-terminal" evidence="1">
    <location>
        <begin position="242"/>
        <end position="340"/>
    </location>
</feature>
<dbReference type="Gene3D" id="1.10.472.10">
    <property type="entry name" value="Cyclin-like"/>
    <property type="match status" value="1"/>
</dbReference>
<dbReference type="SUPFAM" id="SSF47954">
    <property type="entry name" value="Cyclin-like"/>
    <property type="match status" value="1"/>
</dbReference>
<dbReference type="OrthoDB" id="671595at2759"/>
<dbReference type="InterPro" id="IPR036915">
    <property type="entry name" value="Cyclin-like_sf"/>
</dbReference>